<gene>
    <name evidence="1" type="ORF">RWE15_05035</name>
</gene>
<dbReference type="Proteomes" id="UP001281447">
    <property type="component" value="Unassembled WGS sequence"/>
</dbReference>
<organism evidence="1 2">
    <name type="scientific">Tigheibacillus halophilus</name>
    <dbReference type="NCBI Taxonomy" id="361280"/>
    <lineage>
        <taxon>Bacteria</taxon>
        <taxon>Bacillati</taxon>
        <taxon>Bacillota</taxon>
        <taxon>Bacilli</taxon>
        <taxon>Bacillales</taxon>
        <taxon>Bacillaceae</taxon>
        <taxon>Tigheibacillus</taxon>
    </lineage>
</organism>
<comment type="caution">
    <text evidence="1">The sequence shown here is derived from an EMBL/GenBank/DDBJ whole genome shotgun (WGS) entry which is preliminary data.</text>
</comment>
<proteinExistence type="predicted"/>
<keyword evidence="2" id="KW-1185">Reference proteome</keyword>
<dbReference type="EMBL" id="JAWDIP010000003">
    <property type="protein sequence ID" value="MDY0393946.1"/>
    <property type="molecule type" value="Genomic_DNA"/>
</dbReference>
<evidence type="ECO:0008006" key="3">
    <source>
        <dbReference type="Google" id="ProtNLM"/>
    </source>
</evidence>
<protein>
    <recommendedName>
        <fullName evidence="3">ParB-like nuclease domain-containing protein</fullName>
    </recommendedName>
</protein>
<accession>A0ABU5C3R6</accession>
<name>A0ABU5C3R6_9BACI</name>
<sequence>MGNAMVKSKIDYYEKESRYFNPLKHFSTRIQEMENKSKYGAVVASKWSEFVIQSLMDEMYPVVHPIGQETFSLYAEFPIGVFEYALDIGGATSLIGEKSIKPVIFEPSKIIASVDGGNINKDTSNIKTNHKNPVMVIQSHHLTEGKPYCINGNHRIFEAHRNNNRQIEVYLFKDLEFVPFFYDTLSKAMYYFEMDYSNVINNKRNFLKGEYDAFVYVFNG</sequence>
<reference evidence="1 2" key="1">
    <citation type="submission" date="2023-10" db="EMBL/GenBank/DDBJ databases">
        <title>Virgibacillus halophilus 5B73C genome.</title>
        <authorList>
            <person name="Miliotis G."/>
            <person name="Sengupta P."/>
            <person name="Hameed A."/>
            <person name="Chuvochina M."/>
            <person name="Mcdonagh F."/>
            <person name="Simpson A.C."/>
            <person name="Singh N.K."/>
            <person name="Rekha P.D."/>
            <person name="Raman K."/>
            <person name="Hugenholtz P."/>
            <person name="Venkateswaran K."/>
        </authorList>
    </citation>
    <scope>NUCLEOTIDE SEQUENCE [LARGE SCALE GENOMIC DNA]</scope>
    <source>
        <strain evidence="1 2">5B73C</strain>
    </source>
</reference>
<evidence type="ECO:0000313" key="1">
    <source>
        <dbReference type="EMBL" id="MDY0393946.1"/>
    </source>
</evidence>
<evidence type="ECO:0000313" key="2">
    <source>
        <dbReference type="Proteomes" id="UP001281447"/>
    </source>
</evidence>
<dbReference type="RefSeq" id="WP_390357325.1">
    <property type="nucleotide sequence ID" value="NZ_JBHUIZ010000015.1"/>
</dbReference>